<name>A0A081C457_VECG1</name>
<sequence>MKKALLRRKRRKPNRMKKKVVTILPSKKESEKRGKYTRSKVKEELVSIIQEEISA</sequence>
<dbReference type="AlphaFoldDB" id="A0A081C457"/>
<evidence type="ECO:0000313" key="1">
    <source>
        <dbReference type="EMBL" id="GAK59362.1"/>
    </source>
</evidence>
<keyword evidence="2" id="KW-1185">Reference proteome</keyword>
<proteinExistence type="predicted"/>
<gene>
    <name evidence="1" type="ORF">U27_06346</name>
</gene>
<dbReference type="EMBL" id="DF820470">
    <property type="protein sequence ID" value="GAK59362.1"/>
    <property type="molecule type" value="Genomic_DNA"/>
</dbReference>
<accession>A0A081C457</accession>
<dbReference type="Proteomes" id="UP000030661">
    <property type="component" value="Unassembled WGS sequence"/>
</dbReference>
<organism evidence="1">
    <name type="scientific">Vecturithrix granuli</name>
    <dbReference type="NCBI Taxonomy" id="1499967"/>
    <lineage>
        <taxon>Bacteria</taxon>
        <taxon>Candidatus Moduliflexota</taxon>
        <taxon>Candidatus Vecturitrichia</taxon>
        <taxon>Candidatus Vecturitrichales</taxon>
        <taxon>Candidatus Vecturitrichaceae</taxon>
        <taxon>Candidatus Vecturithrix</taxon>
    </lineage>
</organism>
<evidence type="ECO:0000313" key="2">
    <source>
        <dbReference type="Proteomes" id="UP000030661"/>
    </source>
</evidence>
<dbReference type="HOGENOM" id="CLU_3022695_0_0_0"/>
<dbReference type="STRING" id="1499967.U27_06346"/>
<reference evidence="1" key="1">
    <citation type="journal article" date="2015" name="PeerJ">
        <title>First genomic representation of candidate bacterial phylum KSB3 points to enhanced environmental sensing as a trigger of wastewater bulking.</title>
        <authorList>
            <person name="Sekiguchi Y."/>
            <person name="Ohashi A."/>
            <person name="Parks D.H."/>
            <person name="Yamauchi T."/>
            <person name="Tyson G.W."/>
            <person name="Hugenholtz P."/>
        </authorList>
    </citation>
    <scope>NUCLEOTIDE SEQUENCE [LARGE SCALE GENOMIC DNA]</scope>
</reference>
<protein>
    <submittedName>
        <fullName evidence="1">Uncharacterized protein</fullName>
    </submittedName>
</protein>